<keyword evidence="3" id="KW-1185">Reference proteome</keyword>
<gene>
    <name evidence="2" type="ORF">MTO99_17205</name>
</gene>
<organism evidence="2 3">
    <name type="scientific">Agromyces larvae</name>
    <dbReference type="NCBI Taxonomy" id="2929802"/>
    <lineage>
        <taxon>Bacteria</taxon>
        <taxon>Bacillati</taxon>
        <taxon>Actinomycetota</taxon>
        <taxon>Actinomycetes</taxon>
        <taxon>Micrococcales</taxon>
        <taxon>Microbacteriaceae</taxon>
        <taxon>Agromyces</taxon>
    </lineage>
</organism>
<dbReference type="Proteomes" id="UP000832097">
    <property type="component" value="Chromosome"/>
</dbReference>
<proteinExistence type="predicted"/>
<sequence length="63" mass="6872">MHATIGDRIVIHGKQVGQADRHGEVLEVRGEDGGPPYFVRFDDGHETLLYPGTDCELEHATGA</sequence>
<dbReference type="Gene3D" id="2.30.30.440">
    <property type="entry name" value="Domain of unknown function DUF1918"/>
    <property type="match status" value="1"/>
</dbReference>
<dbReference type="EMBL" id="CP094528">
    <property type="protein sequence ID" value="UOE43881.1"/>
    <property type="molecule type" value="Genomic_DNA"/>
</dbReference>
<dbReference type="SUPFAM" id="SSF50118">
    <property type="entry name" value="Cell growth inhibitor/plasmid maintenance toxic component"/>
    <property type="match status" value="1"/>
</dbReference>
<reference evidence="2 3" key="1">
    <citation type="submission" date="2022-03" db="EMBL/GenBank/DDBJ databases">
        <title>Mucilaginibacter sp. isolated from the gut of Protaetia brevitarsis seulensis larvae.</title>
        <authorList>
            <person name="Won M."/>
            <person name="Kim S.-J."/>
            <person name="Kwon S.-W."/>
        </authorList>
    </citation>
    <scope>NUCLEOTIDE SEQUENCE [LARGE SCALE GENOMIC DNA]</scope>
    <source>
        <strain evidence="2 3">CFWR-12</strain>
    </source>
</reference>
<dbReference type="InterPro" id="IPR015035">
    <property type="entry name" value="DUF1918"/>
</dbReference>
<accession>A0ABY4BXC4</accession>
<name>A0ABY4BXC4_9MICO</name>
<evidence type="ECO:0000259" key="1">
    <source>
        <dbReference type="Pfam" id="PF08940"/>
    </source>
</evidence>
<feature type="domain" description="DUF1918" evidence="1">
    <location>
        <begin position="1"/>
        <end position="56"/>
    </location>
</feature>
<evidence type="ECO:0000313" key="3">
    <source>
        <dbReference type="Proteomes" id="UP000832097"/>
    </source>
</evidence>
<protein>
    <submittedName>
        <fullName evidence="2">DUF1918 domain-containing protein</fullName>
    </submittedName>
</protein>
<evidence type="ECO:0000313" key="2">
    <source>
        <dbReference type="EMBL" id="UOE43881.1"/>
    </source>
</evidence>
<dbReference type="RefSeq" id="WP_243555206.1">
    <property type="nucleotide sequence ID" value="NZ_CP094528.1"/>
</dbReference>
<dbReference type="Pfam" id="PF08940">
    <property type="entry name" value="DUF1918"/>
    <property type="match status" value="1"/>
</dbReference>